<evidence type="ECO:0000313" key="1">
    <source>
        <dbReference type="EMBL" id="MFC5591667.1"/>
    </source>
</evidence>
<keyword evidence="2" id="KW-1185">Reference proteome</keyword>
<sequence>MVLAKSEGIENLGQAIKLGKEIERVESALKGMKAELKAFVDVNGPVDTGDVIWDYFISASWQFDEKGMKELAQNMVLEGVNPWKMLNITASNLKNMGWDDAVIAKMGEKKETRRFASRKK</sequence>
<name>A0ABW0TR47_9BACL</name>
<dbReference type="Proteomes" id="UP001596109">
    <property type="component" value="Unassembled WGS sequence"/>
</dbReference>
<organism evidence="1 2">
    <name type="scientific">Sporosarcina soli</name>
    <dbReference type="NCBI Taxonomy" id="334736"/>
    <lineage>
        <taxon>Bacteria</taxon>
        <taxon>Bacillati</taxon>
        <taxon>Bacillota</taxon>
        <taxon>Bacilli</taxon>
        <taxon>Bacillales</taxon>
        <taxon>Caryophanaceae</taxon>
        <taxon>Sporosarcina</taxon>
    </lineage>
</organism>
<dbReference type="RefSeq" id="WP_381439742.1">
    <property type="nucleotide sequence ID" value="NZ_JBHSNO010000016.1"/>
</dbReference>
<evidence type="ECO:0000313" key="2">
    <source>
        <dbReference type="Proteomes" id="UP001596109"/>
    </source>
</evidence>
<reference evidence="2" key="1">
    <citation type="journal article" date="2019" name="Int. J. Syst. Evol. Microbiol.">
        <title>The Global Catalogue of Microorganisms (GCM) 10K type strain sequencing project: providing services to taxonomists for standard genome sequencing and annotation.</title>
        <authorList>
            <consortium name="The Broad Institute Genomics Platform"/>
            <consortium name="The Broad Institute Genome Sequencing Center for Infectious Disease"/>
            <person name="Wu L."/>
            <person name="Ma J."/>
        </authorList>
    </citation>
    <scope>NUCLEOTIDE SEQUENCE [LARGE SCALE GENOMIC DNA]</scope>
    <source>
        <strain evidence="2">CGMCC 4.1434</strain>
    </source>
</reference>
<gene>
    <name evidence="1" type="ORF">ACFPRA_22535</name>
</gene>
<protein>
    <submittedName>
        <fullName evidence="1">Uncharacterized protein</fullName>
    </submittedName>
</protein>
<dbReference type="EMBL" id="JBHSNO010000016">
    <property type="protein sequence ID" value="MFC5591667.1"/>
    <property type="molecule type" value="Genomic_DNA"/>
</dbReference>
<comment type="caution">
    <text evidence="1">The sequence shown here is derived from an EMBL/GenBank/DDBJ whole genome shotgun (WGS) entry which is preliminary data.</text>
</comment>
<accession>A0ABW0TR47</accession>
<proteinExistence type="predicted"/>